<dbReference type="InterPro" id="IPR012337">
    <property type="entry name" value="RNaseH-like_sf"/>
</dbReference>
<evidence type="ECO:0000259" key="1">
    <source>
        <dbReference type="PROSITE" id="PS50879"/>
    </source>
</evidence>
<dbReference type="GO" id="GO:0004523">
    <property type="term" value="F:RNA-DNA hybrid ribonuclease activity"/>
    <property type="evidence" value="ECO:0007669"/>
    <property type="project" value="InterPro"/>
</dbReference>
<dbReference type="OrthoDB" id="7845843at2"/>
<dbReference type="GO" id="GO:0003964">
    <property type="term" value="F:RNA-directed DNA polymerase activity"/>
    <property type="evidence" value="ECO:0007669"/>
    <property type="project" value="UniProtKB-KW"/>
</dbReference>
<dbReference type="EMBL" id="WMFL01000083">
    <property type="protein sequence ID" value="NJI03332.1"/>
    <property type="molecule type" value="Genomic_DNA"/>
</dbReference>
<dbReference type="InterPro" id="IPR053151">
    <property type="entry name" value="RNase_H-like"/>
</dbReference>
<dbReference type="CDD" id="cd09279">
    <property type="entry name" value="RNase_HI_like"/>
    <property type="match status" value="1"/>
</dbReference>
<name>A0A242VKE5_9STAP</name>
<keyword evidence="2" id="KW-0808">Transferase</keyword>
<dbReference type="InterPro" id="IPR002156">
    <property type="entry name" value="RNaseH_domain"/>
</dbReference>
<dbReference type="Proteomes" id="UP000195208">
    <property type="component" value="Unassembled WGS sequence"/>
</dbReference>
<proteinExistence type="predicted"/>
<dbReference type="Proteomes" id="UP000646308">
    <property type="component" value="Unassembled WGS sequence"/>
</dbReference>
<dbReference type="AlphaFoldDB" id="A0A242VKE5"/>
<gene>
    <name evidence="3" type="ORF">B9M88_00100</name>
    <name evidence="2" type="ORF">GLV84_10880</name>
</gene>
<keyword evidence="4" id="KW-1185">Reference proteome</keyword>
<dbReference type="PROSITE" id="PS50879">
    <property type="entry name" value="RNASE_H_1"/>
    <property type="match status" value="1"/>
</dbReference>
<keyword evidence="2" id="KW-0548">Nucleotidyltransferase</keyword>
<feature type="domain" description="RNase H type-1" evidence="1">
    <location>
        <begin position="1"/>
        <end position="126"/>
    </location>
</feature>
<evidence type="ECO:0000313" key="2">
    <source>
        <dbReference type="EMBL" id="NJI03332.1"/>
    </source>
</evidence>
<dbReference type="EMBL" id="NEFX01000001">
    <property type="protein sequence ID" value="OTW32112.1"/>
    <property type="molecule type" value="Genomic_DNA"/>
</dbReference>
<sequence length="133" mass="15272">MAKIYFDAASQGNPGLSTYGVVIVENHQRYVFADVIGEKENHEAEWEALLIALKQAQNLNVSNALIHTDSKLIEDAVNREFVKNAKYKHYLTSYLALSNAFDLCFVKWIPREQNKEANMLAQSKLYQYTKKRS</sequence>
<evidence type="ECO:0000313" key="4">
    <source>
        <dbReference type="Proteomes" id="UP000195208"/>
    </source>
</evidence>
<dbReference type="RefSeq" id="WP_060551054.1">
    <property type="nucleotide sequence ID" value="NZ_CP009623.1"/>
</dbReference>
<dbReference type="GeneID" id="57691553"/>
<dbReference type="GO" id="GO:0003676">
    <property type="term" value="F:nucleic acid binding"/>
    <property type="evidence" value="ECO:0007669"/>
    <property type="project" value="InterPro"/>
</dbReference>
<dbReference type="KEGG" id="sagq:EP23_03095"/>
<dbReference type="PANTHER" id="PTHR47723">
    <property type="entry name" value="OS05G0353850 PROTEIN"/>
    <property type="match status" value="1"/>
</dbReference>
<protein>
    <submittedName>
        <fullName evidence="2">Reverse transcriptase-like protein</fullName>
    </submittedName>
    <submittedName>
        <fullName evidence="3">Ribonuclease H</fullName>
    </submittedName>
</protein>
<dbReference type="InterPro" id="IPR036397">
    <property type="entry name" value="RNaseH_sf"/>
</dbReference>
<keyword evidence="2" id="KW-0695">RNA-directed DNA polymerase</keyword>
<accession>A0A242VKE5</accession>
<evidence type="ECO:0000313" key="3">
    <source>
        <dbReference type="EMBL" id="OTW32112.1"/>
    </source>
</evidence>
<dbReference type="PANTHER" id="PTHR47723:SF19">
    <property type="entry name" value="POLYNUCLEOTIDYL TRANSFERASE, RIBONUCLEASE H-LIKE SUPERFAMILY PROTEIN"/>
    <property type="match status" value="1"/>
</dbReference>
<reference evidence="2" key="2">
    <citation type="submission" date="2019-11" db="EMBL/GenBank/DDBJ databases">
        <title>Whole genome comparisons of Staphylococcus agnetis isolates from cattle and chickens.</title>
        <authorList>
            <person name="Rhoads D."/>
            <person name="Shwani A."/>
            <person name="Adkins P."/>
            <person name="Calcutt M."/>
            <person name="Middleton J."/>
        </authorList>
    </citation>
    <scope>NUCLEOTIDE SEQUENCE</scope>
    <source>
        <strain evidence="2">1387</strain>
    </source>
</reference>
<evidence type="ECO:0000313" key="5">
    <source>
        <dbReference type="Proteomes" id="UP000646308"/>
    </source>
</evidence>
<comment type="caution">
    <text evidence="2">The sequence shown here is derived from an EMBL/GenBank/DDBJ whole genome shotgun (WGS) entry which is preliminary data.</text>
</comment>
<organism evidence="2 5">
    <name type="scientific">Staphylococcus agnetis</name>
    <dbReference type="NCBI Taxonomy" id="985762"/>
    <lineage>
        <taxon>Bacteria</taxon>
        <taxon>Bacillati</taxon>
        <taxon>Bacillota</taxon>
        <taxon>Bacilli</taxon>
        <taxon>Bacillales</taxon>
        <taxon>Staphylococcaceae</taxon>
        <taxon>Staphylococcus</taxon>
    </lineage>
</organism>
<dbReference type="Pfam" id="PF13456">
    <property type="entry name" value="RVT_3"/>
    <property type="match status" value="1"/>
</dbReference>
<reference evidence="3 4" key="1">
    <citation type="submission" date="2017-04" db="EMBL/GenBank/DDBJ databases">
        <title>Staphylococcus agnetis, a potential pathogen in the broiler production.</title>
        <authorList>
            <person name="Poulsen L."/>
        </authorList>
    </citation>
    <scope>NUCLEOTIDE SEQUENCE [LARGE SCALE GENOMIC DNA]</scope>
    <source>
        <strain evidence="3 4">723_310714_2_2_spleen</strain>
    </source>
</reference>
<dbReference type="SUPFAM" id="SSF53098">
    <property type="entry name" value="Ribonuclease H-like"/>
    <property type="match status" value="1"/>
</dbReference>
<dbReference type="Gene3D" id="3.30.420.10">
    <property type="entry name" value="Ribonuclease H-like superfamily/Ribonuclease H"/>
    <property type="match status" value="1"/>
</dbReference>